<dbReference type="Proteomes" id="UP000297776">
    <property type="component" value="Unassembled WGS sequence"/>
</dbReference>
<reference evidence="1 2" key="1">
    <citation type="submission" date="2019-03" db="EMBL/GenBank/DDBJ databases">
        <authorList>
            <person name="Yang Y."/>
        </authorList>
    </citation>
    <scope>NUCLEOTIDE SEQUENCE [LARGE SCALE GENOMIC DNA]</scope>
    <source>
        <strain evidence="1 2">ASL-1</strain>
    </source>
</reference>
<dbReference type="OrthoDB" id="2353562at2"/>
<evidence type="ECO:0000313" key="2">
    <source>
        <dbReference type="Proteomes" id="UP000297776"/>
    </source>
</evidence>
<name>A0A4Y8LDZ9_9BACL</name>
<gene>
    <name evidence="1" type="ORF">E2626_12025</name>
</gene>
<dbReference type="AlphaFoldDB" id="A0A4Y8LDZ9"/>
<organism evidence="1 2">
    <name type="scientific">Jeotgalibacillus salarius</name>
    <dbReference type="NCBI Taxonomy" id="546023"/>
    <lineage>
        <taxon>Bacteria</taxon>
        <taxon>Bacillati</taxon>
        <taxon>Bacillota</taxon>
        <taxon>Bacilli</taxon>
        <taxon>Bacillales</taxon>
        <taxon>Caryophanaceae</taxon>
        <taxon>Jeotgalibacillus</taxon>
    </lineage>
</organism>
<dbReference type="RefSeq" id="WP_134382012.1">
    <property type="nucleotide sequence ID" value="NZ_SORX01000006.1"/>
</dbReference>
<dbReference type="EMBL" id="SORX01000006">
    <property type="protein sequence ID" value="TFE00692.1"/>
    <property type="molecule type" value="Genomic_DNA"/>
</dbReference>
<protein>
    <submittedName>
        <fullName evidence="1">Uncharacterized protein</fullName>
    </submittedName>
</protein>
<sequence length="86" mass="10307">MPLRWKREDILFDSLYEADVWADSIGNEMYARLYDGYDTRDYKIAYALAFRLAEVNEFRVHTETTINNDTRYKVWVSLLQERSSNS</sequence>
<proteinExistence type="predicted"/>
<evidence type="ECO:0000313" key="1">
    <source>
        <dbReference type="EMBL" id="TFE00692.1"/>
    </source>
</evidence>
<keyword evidence="2" id="KW-1185">Reference proteome</keyword>
<accession>A0A4Y8LDZ9</accession>
<comment type="caution">
    <text evidence="1">The sequence shown here is derived from an EMBL/GenBank/DDBJ whole genome shotgun (WGS) entry which is preliminary data.</text>
</comment>